<dbReference type="InterPro" id="IPR029063">
    <property type="entry name" value="SAM-dependent_MTases_sf"/>
</dbReference>
<evidence type="ECO:0000256" key="1">
    <source>
        <dbReference type="ARBA" id="ARBA00022603"/>
    </source>
</evidence>
<sequence>MSHDATAFIKANLQLQAVPGLPEISLYIAHSGSRLSHLAKAKTGDAAAPYWAYAWAGGLALAHHFRAHPELIAGRTVLDLGAGSGLVGIAATMAGATAIAAEIDAYGRAAIALNATANCCMIDLVEIDLDGPPPIDIAVIAGGDVFYNAETAGRMLPFLQRCHAVGITVLIGDPQRRDLPVDQLVPIASYAVGDVGDARQTTQRQASVYRLR</sequence>
<dbReference type="PANTHER" id="PTHR43648:SF1">
    <property type="entry name" value="ELECTRON TRANSFER FLAVOPROTEIN BETA SUBUNIT LYSINE METHYLTRANSFERASE"/>
    <property type="match status" value="1"/>
</dbReference>
<dbReference type="Gene3D" id="3.40.50.150">
    <property type="entry name" value="Vaccinia Virus protein VP39"/>
    <property type="match status" value="1"/>
</dbReference>
<dbReference type="SUPFAM" id="SSF53335">
    <property type="entry name" value="S-adenosyl-L-methionine-dependent methyltransferases"/>
    <property type="match status" value="1"/>
</dbReference>
<dbReference type="GO" id="GO:0032259">
    <property type="term" value="P:methylation"/>
    <property type="evidence" value="ECO:0007669"/>
    <property type="project" value="UniProtKB-KW"/>
</dbReference>
<keyword evidence="2" id="KW-0808">Transferase</keyword>
<proteinExistence type="predicted"/>
<dbReference type="PANTHER" id="PTHR43648">
    <property type="entry name" value="ELECTRON TRANSFER FLAVOPROTEIN BETA SUBUNIT LYSINE METHYLTRANSFERASE"/>
    <property type="match status" value="1"/>
</dbReference>
<name>A0A942E947_9HYPH</name>
<evidence type="ECO:0000313" key="4">
    <source>
        <dbReference type="Proteomes" id="UP000678281"/>
    </source>
</evidence>
<gene>
    <name evidence="3" type="ORF">KD146_00250</name>
</gene>
<protein>
    <submittedName>
        <fullName evidence="3">Methyltransferase</fullName>
    </submittedName>
</protein>
<dbReference type="GO" id="GO:0016279">
    <property type="term" value="F:protein-lysine N-methyltransferase activity"/>
    <property type="evidence" value="ECO:0007669"/>
    <property type="project" value="TreeGrafter"/>
</dbReference>
<dbReference type="Pfam" id="PF06325">
    <property type="entry name" value="PrmA"/>
    <property type="match status" value="1"/>
</dbReference>
<dbReference type="AlphaFoldDB" id="A0A942E947"/>
<reference evidence="3" key="1">
    <citation type="submission" date="2021-04" db="EMBL/GenBank/DDBJ databases">
        <title>Devosia litorisediminis sp. nov., isolated from a sand dune.</title>
        <authorList>
            <person name="Park S."/>
            <person name="Yoon J.-H."/>
        </authorList>
    </citation>
    <scope>NUCLEOTIDE SEQUENCE</scope>
    <source>
        <strain evidence="3">BSSL-BM10</strain>
    </source>
</reference>
<keyword evidence="1 3" id="KW-0489">Methyltransferase</keyword>
<dbReference type="EMBL" id="JAGXTP010000001">
    <property type="protein sequence ID" value="MBS3847114.1"/>
    <property type="molecule type" value="Genomic_DNA"/>
</dbReference>
<evidence type="ECO:0000313" key="3">
    <source>
        <dbReference type="EMBL" id="MBS3847114.1"/>
    </source>
</evidence>
<organism evidence="3 4">
    <name type="scientific">Devosia litorisediminis</name>
    <dbReference type="NCBI Taxonomy" id="2829817"/>
    <lineage>
        <taxon>Bacteria</taxon>
        <taxon>Pseudomonadati</taxon>
        <taxon>Pseudomonadota</taxon>
        <taxon>Alphaproteobacteria</taxon>
        <taxon>Hyphomicrobiales</taxon>
        <taxon>Devosiaceae</taxon>
        <taxon>Devosia</taxon>
    </lineage>
</organism>
<evidence type="ECO:0000256" key="2">
    <source>
        <dbReference type="ARBA" id="ARBA00022679"/>
    </source>
</evidence>
<dbReference type="InterPro" id="IPR050078">
    <property type="entry name" value="Ribosomal_L11_MeTrfase_PrmA"/>
</dbReference>
<dbReference type="Proteomes" id="UP000678281">
    <property type="component" value="Unassembled WGS sequence"/>
</dbReference>
<accession>A0A942E947</accession>
<comment type="caution">
    <text evidence="3">The sequence shown here is derived from an EMBL/GenBank/DDBJ whole genome shotgun (WGS) entry which is preliminary data.</text>
</comment>
<keyword evidence="4" id="KW-1185">Reference proteome</keyword>